<evidence type="ECO:0000313" key="2">
    <source>
        <dbReference type="EMBL" id="CAL8133739.1"/>
    </source>
</evidence>
<feature type="transmembrane region" description="Helical" evidence="1">
    <location>
        <begin position="92"/>
        <end position="110"/>
    </location>
</feature>
<organism evidence="2 3">
    <name type="scientific">Orchesella dallaii</name>
    <dbReference type="NCBI Taxonomy" id="48710"/>
    <lineage>
        <taxon>Eukaryota</taxon>
        <taxon>Metazoa</taxon>
        <taxon>Ecdysozoa</taxon>
        <taxon>Arthropoda</taxon>
        <taxon>Hexapoda</taxon>
        <taxon>Collembola</taxon>
        <taxon>Entomobryomorpha</taxon>
        <taxon>Entomobryoidea</taxon>
        <taxon>Orchesellidae</taxon>
        <taxon>Orchesellinae</taxon>
        <taxon>Orchesella</taxon>
    </lineage>
</organism>
<protein>
    <recommendedName>
        <fullName evidence="4">Gustatory receptor</fullName>
    </recommendedName>
</protein>
<feature type="transmembrane region" description="Helical" evidence="1">
    <location>
        <begin position="366"/>
        <end position="388"/>
    </location>
</feature>
<keyword evidence="3" id="KW-1185">Reference proteome</keyword>
<comment type="caution">
    <text evidence="2">The sequence shown here is derived from an EMBL/GenBank/DDBJ whole genome shotgun (WGS) entry which is preliminary data.</text>
</comment>
<feature type="transmembrane region" description="Helical" evidence="1">
    <location>
        <begin position="248"/>
        <end position="269"/>
    </location>
</feature>
<name>A0ABP1RRI7_9HEXA</name>
<evidence type="ECO:0008006" key="4">
    <source>
        <dbReference type="Google" id="ProtNLM"/>
    </source>
</evidence>
<feature type="transmembrane region" description="Helical" evidence="1">
    <location>
        <begin position="172"/>
        <end position="200"/>
    </location>
</feature>
<reference evidence="2 3" key="1">
    <citation type="submission" date="2024-08" db="EMBL/GenBank/DDBJ databases">
        <authorList>
            <person name="Cucini C."/>
            <person name="Frati F."/>
        </authorList>
    </citation>
    <scope>NUCLEOTIDE SEQUENCE [LARGE SCALE GENOMIC DNA]</scope>
</reference>
<sequence>MGKEQQRRLEEPEQSPVGYFEHYFTSYNFILLVPFRLRRSSKNANAIICQKNLFHQILCGCLLLSSLMGYIPSFSEAIHADIYAEPNKLFDVAITGAVLFYVVVFFRLCWRKKDEILKFANLSSSNFVCKSKLFSAVSSIYPNILNALLLYYHWDRDYDIPFTTQDNWFWNLYSATSLVGLLMKILLTTFVDTYVAILAISGYNQVKTSATSLDNQIQWKMAENQWKLGDFACLIDVAEKLERFFKSLNLIGSHIILTWFCMLVPWVSYKILDSLPGTSSDLGRESILVTLTGADKRVIGQVYYWAYIVLYLWILVLCSEIKKECDSIKRNMKRIILQYDPSFTTGRSVFVKIEHFLENVGVHGGFFFTFSYSFLGSIVGLVVAYTFLSLQLRLNCCSAVQ</sequence>
<keyword evidence="1" id="KW-0472">Membrane</keyword>
<gene>
    <name evidence="2" type="ORF">ODALV1_LOCUS25202</name>
</gene>
<dbReference type="Proteomes" id="UP001642540">
    <property type="component" value="Unassembled WGS sequence"/>
</dbReference>
<evidence type="ECO:0000256" key="1">
    <source>
        <dbReference type="SAM" id="Phobius"/>
    </source>
</evidence>
<keyword evidence="1" id="KW-0812">Transmembrane</keyword>
<evidence type="ECO:0000313" key="3">
    <source>
        <dbReference type="Proteomes" id="UP001642540"/>
    </source>
</evidence>
<feature type="transmembrane region" description="Helical" evidence="1">
    <location>
        <begin position="53"/>
        <end position="72"/>
    </location>
</feature>
<feature type="transmembrane region" description="Helical" evidence="1">
    <location>
        <begin position="302"/>
        <end position="321"/>
    </location>
</feature>
<dbReference type="EMBL" id="CAXLJM020000101">
    <property type="protein sequence ID" value="CAL8133739.1"/>
    <property type="molecule type" value="Genomic_DNA"/>
</dbReference>
<proteinExistence type="predicted"/>
<feature type="transmembrane region" description="Helical" evidence="1">
    <location>
        <begin position="131"/>
        <end position="152"/>
    </location>
</feature>
<keyword evidence="1" id="KW-1133">Transmembrane helix</keyword>
<accession>A0ABP1RRI7</accession>